<dbReference type="KEGG" id="egl:EGR_11314"/>
<dbReference type="AlphaFoldDB" id="W6U045"/>
<dbReference type="EMBL" id="APAU02000841">
    <property type="protein sequence ID" value="EUB53836.1"/>
    <property type="molecule type" value="Genomic_DNA"/>
</dbReference>
<evidence type="ECO:0000313" key="2">
    <source>
        <dbReference type="EMBL" id="EUB53836.1"/>
    </source>
</evidence>
<dbReference type="RefSeq" id="XP_024345032.1">
    <property type="nucleotide sequence ID" value="XM_024500555.1"/>
</dbReference>
<accession>W6U045</accession>
<dbReference type="OrthoDB" id="9809786at2759"/>
<comment type="caution">
    <text evidence="2">The sequence shown here is derived from an EMBL/GenBank/DDBJ whole genome shotgun (WGS) entry which is preliminary data.</text>
</comment>
<evidence type="ECO:0000313" key="3">
    <source>
        <dbReference type="Proteomes" id="UP000019149"/>
    </source>
</evidence>
<evidence type="ECO:0000256" key="1">
    <source>
        <dbReference type="SAM" id="MobiDB-lite"/>
    </source>
</evidence>
<keyword evidence="3" id="KW-1185">Reference proteome</keyword>
<name>W6U045_ECHGR</name>
<dbReference type="CTD" id="36347021"/>
<dbReference type="GeneID" id="36347021"/>
<proteinExistence type="predicted"/>
<gene>
    <name evidence="2" type="ORF">EGR_11314</name>
</gene>
<organism evidence="2 3">
    <name type="scientific">Echinococcus granulosus</name>
    <name type="common">Hydatid tapeworm</name>
    <dbReference type="NCBI Taxonomy" id="6210"/>
    <lineage>
        <taxon>Eukaryota</taxon>
        <taxon>Metazoa</taxon>
        <taxon>Spiralia</taxon>
        <taxon>Lophotrochozoa</taxon>
        <taxon>Platyhelminthes</taxon>
        <taxon>Cestoda</taxon>
        <taxon>Eucestoda</taxon>
        <taxon>Cyclophyllidea</taxon>
        <taxon>Taeniidae</taxon>
        <taxon>Echinococcus</taxon>
        <taxon>Echinococcus granulosus group</taxon>
    </lineage>
</organism>
<protein>
    <submittedName>
        <fullName evidence="2">Uncharacterized protein</fullName>
    </submittedName>
</protein>
<dbReference type="Proteomes" id="UP000019149">
    <property type="component" value="Unassembled WGS sequence"/>
</dbReference>
<sequence>MGITPPHRQSASFMVGTTTVSDRLRTSDFPAQYECPRPSLLIMASVPKTNKIEPRSYSIIPSCGIQAARACFEHSNFFKVNASGPAGHSAKSIEGAPRGKGRGRAVARLAADRPPAPKIQLRAF</sequence>
<feature type="region of interest" description="Disordered" evidence="1">
    <location>
        <begin position="83"/>
        <end position="116"/>
    </location>
</feature>
<reference evidence="2 3" key="1">
    <citation type="journal article" date="2013" name="Nat. Genet.">
        <title>The genome of the hydatid tapeworm Echinococcus granulosus.</title>
        <authorList>
            <person name="Zheng H."/>
            <person name="Zhang W."/>
            <person name="Zhang L."/>
            <person name="Zhang Z."/>
            <person name="Li J."/>
            <person name="Lu G."/>
            <person name="Zhu Y."/>
            <person name="Wang Y."/>
            <person name="Huang Y."/>
            <person name="Liu J."/>
            <person name="Kang H."/>
            <person name="Chen J."/>
            <person name="Wang L."/>
            <person name="Chen A."/>
            <person name="Yu S."/>
            <person name="Gao Z."/>
            <person name="Jin L."/>
            <person name="Gu W."/>
            <person name="Wang Z."/>
            <person name="Zhao L."/>
            <person name="Shi B."/>
            <person name="Wen H."/>
            <person name="Lin R."/>
            <person name="Jones M.K."/>
            <person name="Brejova B."/>
            <person name="Vinar T."/>
            <person name="Zhao G."/>
            <person name="McManus D.P."/>
            <person name="Chen Z."/>
            <person name="Zhou Y."/>
            <person name="Wang S."/>
        </authorList>
    </citation>
    <scope>NUCLEOTIDE SEQUENCE [LARGE SCALE GENOMIC DNA]</scope>
</reference>